<dbReference type="AlphaFoldDB" id="A0A415N2R4"/>
<keyword evidence="2" id="KW-0547">Nucleotide-binding</keyword>
<dbReference type="Proteomes" id="UP000283325">
    <property type="component" value="Unassembled WGS sequence"/>
</dbReference>
<dbReference type="Gene3D" id="3.40.50.300">
    <property type="entry name" value="P-loop containing nucleotide triphosphate hydrolases"/>
    <property type="match status" value="1"/>
</dbReference>
<organism evidence="2 3">
    <name type="scientific">Dorea formicigenerans</name>
    <dbReference type="NCBI Taxonomy" id="39486"/>
    <lineage>
        <taxon>Bacteria</taxon>
        <taxon>Bacillati</taxon>
        <taxon>Bacillota</taxon>
        <taxon>Clostridia</taxon>
        <taxon>Lachnospirales</taxon>
        <taxon>Lachnospiraceae</taxon>
        <taxon>Dorea</taxon>
    </lineage>
</organism>
<gene>
    <name evidence="2" type="ORF">DWZ98_05105</name>
</gene>
<keyword evidence="2" id="KW-0067">ATP-binding</keyword>
<accession>A0A415N2R4</accession>
<dbReference type="InterPro" id="IPR027417">
    <property type="entry name" value="P-loop_NTPase"/>
</dbReference>
<evidence type="ECO:0000259" key="1">
    <source>
        <dbReference type="Pfam" id="PF09848"/>
    </source>
</evidence>
<dbReference type="EMBL" id="QRPD01000003">
    <property type="protein sequence ID" value="RHL89258.1"/>
    <property type="molecule type" value="Genomic_DNA"/>
</dbReference>
<dbReference type="GO" id="GO:0005524">
    <property type="term" value="F:ATP binding"/>
    <property type="evidence" value="ECO:0007669"/>
    <property type="project" value="UniProtKB-KW"/>
</dbReference>
<comment type="caution">
    <text evidence="2">The sequence shown here is derived from an EMBL/GenBank/DDBJ whole genome shotgun (WGS) entry which is preliminary data.</text>
</comment>
<evidence type="ECO:0000313" key="3">
    <source>
        <dbReference type="Proteomes" id="UP000283325"/>
    </source>
</evidence>
<evidence type="ECO:0000313" key="2">
    <source>
        <dbReference type="EMBL" id="RHL89258.1"/>
    </source>
</evidence>
<sequence>MKAINIYTYSRIQEDMATEYENILSQRSKKLNVKVQEFVAIKTLVDLLLDIDIETKHFENFFASFTIEQIGKEFDLIKLDKGKLVLNIELKSEDVGVDVIQNQLEKNRYYLKHLAPDVRLYTFVESTKELYKYTSKGVKIVELEDLKDTMELLQKSLGENIESLFQANNYLISPLNTPSKFMTGDYFLTNQQHDIKKKIVDLILLDDKEHILGITGKAGTGKTLLLYDIIKTVAEQGLKCCLIHSGILCNGHKTLNTQWENVNIFSAKELNGDGAERLKKYQYIFVDESQRIYISAFKKILEEVISESKTVIFAYDYVQSLSKAEVNRNIPAKLKEVDGFIEYMLSDKIRTSKEIASFTRTMMNLNNRARGYMDYSDIDVLFANNTEEAMQLIDLYNEKGYTFISYTQSMYYSNSIDLYPNTYDTHHVIGQEYDKVMIMMDENFRYDRERRIQGKEHPNPDLLFYKLLYQAISRAREKLCVLVVENYKLFSAILNIKFDMLSRYQYKENRTNVTLSVKKLNRFTKQIKDKLPGLEKNDAITISETVDMINDELMGAELKKKVVRNGLKLLNLMQEKLECEEIYELISNYCEYVEAISIP</sequence>
<reference evidence="2 3" key="1">
    <citation type="submission" date="2018-08" db="EMBL/GenBank/DDBJ databases">
        <title>A genome reference for cultivated species of the human gut microbiota.</title>
        <authorList>
            <person name="Zou Y."/>
            <person name="Xue W."/>
            <person name="Luo G."/>
        </authorList>
    </citation>
    <scope>NUCLEOTIDE SEQUENCE [LARGE SCALE GENOMIC DNA]</scope>
    <source>
        <strain evidence="2 3">AF36-1BH</strain>
    </source>
</reference>
<protein>
    <submittedName>
        <fullName evidence="2">ATP-binding protein</fullName>
    </submittedName>
</protein>
<dbReference type="SUPFAM" id="SSF52540">
    <property type="entry name" value="P-loop containing nucleoside triphosphate hydrolases"/>
    <property type="match status" value="1"/>
</dbReference>
<feature type="domain" description="Schlafen group 3-like DNA/RNA helicase" evidence="1">
    <location>
        <begin position="210"/>
        <end position="399"/>
    </location>
</feature>
<dbReference type="Pfam" id="PF09848">
    <property type="entry name" value="SLFN-g3_helicase"/>
    <property type="match status" value="1"/>
</dbReference>
<dbReference type="RefSeq" id="WP_118049239.1">
    <property type="nucleotide sequence ID" value="NZ_QRPD01000003.1"/>
</dbReference>
<dbReference type="InterPro" id="IPR018647">
    <property type="entry name" value="SLFN_3-like_DNA/RNA_helicase"/>
</dbReference>
<proteinExistence type="predicted"/>
<name>A0A415N2R4_9FIRM</name>